<evidence type="ECO:0000313" key="3">
    <source>
        <dbReference type="Proteomes" id="UP000245462"/>
    </source>
</evidence>
<keyword evidence="1" id="KW-0732">Signal</keyword>
<proteinExistence type="predicted"/>
<evidence type="ECO:0000256" key="1">
    <source>
        <dbReference type="SAM" id="SignalP"/>
    </source>
</evidence>
<protein>
    <submittedName>
        <fullName evidence="2">Outer membrane receptor protein involved in Fe transport</fullName>
    </submittedName>
</protein>
<gene>
    <name evidence="2" type="ORF">C7382_107123</name>
</gene>
<dbReference type="OrthoDB" id="603275at2"/>
<accession>A0A2U1FF21</accession>
<evidence type="ECO:0000313" key="2">
    <source>
        <dbReference type="EMBL" id="PVZ10757.1"/>
    </source>
</evidence>
<dbReference type="GeneID" id="94550752"/>
<dbReference type="Proteomes" id="UP000245462">
    <property type="component" value="Unassembled WGS sequence"/>
</dbReference>
<dbReference type="RefSeq" id="WP_116679286.1">
    <property type="nucleotide sequence ID" value="NZ_QEKY01000007.1"/>
</dbReference>
<name>A0A2U1FF21_9PORP</name>
<feature type="signal peptide" evidence="1">
    <location>
        <begin position="1"/>
        <end position="21"/>
    </location>
</feature>
<keyword evidence="3" id="KW-1185">Reference proteome</keyword>
<dbReference type="SUPFAM" id="SSF56935">
    <property type="entry name" value="Porins"/>
    <property type="match status" value="1"/>
</dbReference>
<sequence>MWYKSLCCFFALSLSFFYAEAQSQPEKNTYKGRIVCAESGKGLENVICQVMNADGRTIDFSFSDKDGFFVSNIRDDSHAILFKLLGYHDYKISIEKLRLIKNGRIVLSVSTQNLQEVVVSIPPITNHNDTIKYNVNSFRGQEDKYIVDILKKLPGIKVSENGAISYMGESINKFYIEGRDLLGGQYNLATNNLDVDAVSSVEVLENNQHVKALKGVEYSEKAAINLRLKKGYTVRPFGEAKLGAGASPFLYDGRGFAAYLSNTLQIMSNLKGGNNGSFILNELDEKLDIGNIFSYEPLTSDAVIAPSPRGVPLPMERHLFNKTILGSVNTLIPLNKESELKINFAYGEDKTNQEFSLLQSLATGNNTLNISERSEFQKKTGNTRLSATYEHNSTNKYIQDQLVYYRKKIKTNTIVNGDDDFQVLNTGELYHIQNDFQSLFKFDNNQTFKANSFFRFSFNDEDLEKQHHVNVPKDNINETFYNKHLVAKNRISSTFDMLGNSLYLELNMKYQKKDMRNTLKIEEMNTIWGTFKPSQEINIERLQVGFSPSYQIKTKSDRSVIKLNLPFSYSRYSSDNSESQKKDERFIFSPSFSWTYKINYQWELYTRLGRDFDYVEDISLLDAPYLRGYRAIYIPSGSFNHSDNYNISERIRYKNLVDMLFFNLNILYRHSSFNFINKYHNTPQWAYHTTEQHRNEGSLFSVVSDISKTIIPWKLSLTFSPSYTHIKSRLIQQDMRIRNITNILSFSAKTEWKAIEKFTLIYNVLGRGTWNKNNIRETLLLKDFSQNLSLFFFPTKQIDLSITADHVLYEKKKNKYLSFFFLDLAASYKYKRMEFGITANNLLNNDIFSITSVSTVNSYFQQMPLRGREFMFSLKFNF</sequence>
<comment type="caution">
    <text evidence="2">The sequence shown here is derived from an EMBL/GenBank/DDBJ whole genome shotgun (WGS) entry which is preliminary data.</text>
</comment>
<dbReference type="AlphaFoldDB" id="A0A2U1FF21"/>
<feature type="chain" id="PRO_5015613059" evidence="1">
    <location>
        <begin position="22"/>
        <end position="878"/>
    </location>
</feature>
<dbReference type="EMBL" id="QEKY01000007">
    <property type="protein sequence ID" value="PVZ10757.1"/>
    <property type="molecule type" value="Genomic_DNA"/>
</dbReference>
<reference evidence="2 3" key="1">
    <citation type="submission" date="2018-04" db="EMBL/GenBank/DDBJ databases">
        <title>Genomic Encyclopedia of Type Strains, Phase IV (KMG-IV): sequencing the most valuable type-strain genomes for metagenomic binning, comparative biology and taxonomic classification.</title>
        <authorList>
            <person name="Goeker M."/>
        </authorList>
    </citation>
    <scope>NUCLEOTIDE SEQUENCE [LARGE SCALE GENOMIC DNA]</scope>
    <source>
        <strain evidence="2 3">DSM 28520</strain>
    </source>
</reference>
<organism evidence="2 3">
    <name type="scientific">Porphyromonas loveana</name>
    <dbReference type="NCBI Taxonomy" id="1884669"/>
    <lineage>
        <taxon>Bacteria</taxon>
        <taxon>Pseudomonadati</taxon>
        <taxon>Bacteroidota</taxon>
        <taxon>Bacteroidia</taxon>
        <taxon>Bacteroidales</taxon>
        <taxon>Porphyromonadaceae</taxon>
        <taxon>Porphyromonas</taxon>
    </lineage>
</organism>
<keyword evidence="2" id="KW-0675">Receptor</keyword>